<protein>
    <submittedName>
        <fullName evidence="5 6">Inositol monophosphatase</fullName>
        <ecNumber evidence="5">3.1.3.25</ecNumber>
    </submittedName>
</protein>
<keyword evidence="8" id="KW-1185">Reference proteome</keyword>
<keyword evidence="3 4" id="KW-0460">Magnesium</keyword>
<dbReference type="PANTHER" id="PTHR20854:SF4">
    <property type="entry name" value="INOSITOL-1-MONOPHOSPHATASE-RELATED"/>
    <property type="match status" value="1"/>
</dbReference>
<dbReference type="RefSeq" id="WP_007122916.1">
    <property type="nucleotide sequence ID" value="NZ_AZDK01000003.1"/>
</dbReference>
<evidence type="ECO:0000313" key="5">
    <source>
        <dbReference type="EMBL" id="EEW53432.1"/>
    </source>
</evidence>
<evidence type="ECO:0000256" key="4">
    <source>
        <dbReference type="PIRSR" id="PIRSR600760-2"/>
    </source>
</evidence>
<dbReference type="EMBL" id="AZDK01000003">
    <property type="protein sequence ID" value="KRK60558.1"/>
    <property type="molecule type" value="Genomic_DNA"/>
</dbReference>
<name>C8P7S3_9LACO</name>
<evidence type="ECO:0000313" key="8">
    <source>
        <dbReference type="Proteomes" id="UP000051883"/>
    </source>
</evidence>
<dbReference type="PATRIC" id="fig|525309.8.peg.1183"/>
<accession>C8P7S3</accession>
<proteinExistence type="predicted"/>
<feature type="binding site" evidence="4">
    <location>
        <position position="89"/>
    </location>
    <ligand>
        <name>Mg(2+)</name>
        <dbReference type="ChEBI" id="CHEBI:18420"/>
        <label>1</label>
        <note>catalytic</note>
    </ligand>
</feature>
<dbReference type="SUPFAM" id="SSF56655">
    <property type="entry name" value="Carbohydrate phosphatase"/>
    <property type="match status" value="1"/>
</dbReference>
<dbReference type="InterPro" id="IPR000760">
    <property type="entry name" value="Inositol_monophosphatase-like"/>
</dbReference>
<dbReference type="GO" id="GO:0008934">
    <property type="term" value="F:inositol monophosphate 1-phosphatase activity"/>
    <property type="evidence" value="ECO:0007669"/>
    <property type="project" value="TreeGrafter"/>
</dbReference>
<reference evidence="6 8" key="2">
    <citation type="journal article" date="2015" name="Genome Announc.">
        <title>Expanding the biotechnology potential of lactobacilli through comparative genomics of 213 strains and associated genera.</title>
        <authorList>
            <person name="Sun Z."/>
            <person name="Harris H.M."/>
            <person name="McCann A."/>
            <person name="Guo C."/>
            <person name="Argimon S."/>
            <person name="Zhang W."/>
            <person name="Yang X."/>
            <person name="Jeffery I.B."/>
            <person name="Cooney J.C."/>
            <person name="Kagawa T.F."/>
            <person name="Liu W."/>
            <person name="Song Y."/>
            <person name="Salvetti E."/>
            <person name="Wrobel A."/>
            <person name="Rasinkangas P."/>
            <person name="Parkhill J."/>
            <person name="Rea M.C."/>
            <person name="O'Sullivan O."/>
            <person name="Ritari J."/>
            <person name="Douillard F.P."/>
            <person name="Paul Ross R."/>
            <person name="Yang R."/>
            <person name="Briner A.E."/>
            <person name="Felis G.E."/>
            <person name="de Vos W.M."/>
            <person name="Barrangou R."/>
            <person name="Klaenhammer T.R."/>
            <person name="Caufield P.W."/>
            <person name="Cui Y."/>
            <person name="Zhang H."/>
            <person name="O'Toole P.W."/>
        </authorList>
    </citation>
    <scope>NUCLEOTIDE SEQUENCE [LARGE SCALE GENOMIC DNA]</scope>
    <source>
        <strain evidence="6 8">DSM 16041</strain>
    </source>
</reference>
<dbReference type="eggNOG" id="COG0483">
    <property type="taxonomic scope" value="Bacteria"/>
</dbReference>
<dbReference type="GO" id="GO:0006020">
    <property type="term" value="P:inositol metabolic process"/>
    <property type="evidence" value="ECO:0007669"/>
    <property type="project" value="TreeGrafter"/>
</dbReference>
<organism evidence="5 7">
    <name type="scientific">Limosilactobacillus antri DSM 16041</name>
    <dbReference type="NCBI Taxonomy" id="525309"/>
    <lineage>
        <taxon>Bacteria</taxon>
        <taxon>Bacillati</taxon>
        <taxon>Bacillota</taxon>
        <taxon>Bacilli</taxon>
        <taxon>Lactobacillales</taxon>
        <taxon>Lactobacillaceae</taxon>
        <taxon>Limosilactobacillus</taxon>
    </lineage>
</organism>
<dbReference type="CDD" id="cd01637">
    <property type="entry name" value="IMPase_like"/>
    <property type="match status" value="1"/>
</dbReference>
<comment type="cofactor">
    <cofactor evidence="4">
        <name>Mg(2+)</name>
        <dbReference type="ChEBI" id="CHEBI:18420"/>
    </cofactor>
</comment>
<evidence type="ECO:0000256" key="3">
    <source>
        <dbReference type="ARBA" id="ARBA00022842"/>
    </source>
</evidence>
<dbReference type="EC" id="3.1.3.25" evidence="5"/>
<dbReference type="HOGENOM" id="CLU_044118_6_2_9"/>
<evidence type="ECO:0000313" key="6">
    <source>
        <dbReference type="EMBL" id="KRK60558.1"/>
    </source>
</evidence>
<keyword evidence="1 4" id="KW-0479">Metal-binding</keyword>
<evidence type="ECO:0000313" key="7">
    <source>
        <dbReference type="Proteomes" id="UP000003675"/>
    </source>
</evidence>
<evidence type="ECO:0000256" key="1">
    <source>
        <dbReference type="ARBA" id="ARBA00022723"/>
    </source>
</evidence>
<dbReference type="PROSITE" id="PS00629">
    <property type="entry name" value="IMP_1"/>
    <property type="match status" value="1"/>
</dbReference>
<feature type="binding site" evidence="4">
    <location>
        <position position="86"/>
    </location>
    <ligand>
        <name>Mg(2+)</name>
        <dbReference type="ChEBI" id="CHEBI:18420"/>
        <label>1</label>
        <note>catalytic</note>
    </ligand>
</feature>
<dbReference type="GO" id="GO:0046872">
    <property type="term" value="F:metal ion binding"/>
    <property type="evidence" value="ECO:0007669"/>
    <property type="project" value="UniProtKB-KW"/>
</dbReference>
<dbReference type="PRINTS" id="PR00377">
    <property type="entry name" value="IMPHPHTASES"/>
</dbReference>
<sequence length="255" mass="28066">MIDELDKQVIEMLWRLNQQTLHRMQEPFQVATKTNYNDLVTSVDKQNEREIDGYLRQIDPGCQILSEEGFGSQGITDPAGHLWIVDPIDGTLNFVKQRDHFGIMLALYVDGQPTLGYIMDCMNKRLYHGGPGRGVFVNDQRLSAPADLSLREGLVSISSPLILGNVNQLPTVAKAASGLRMYGSAAMEMIGMLTGELVGYVSHLHPWDLAAGRVMAEELGLVVKSIDGTTPDVLSSNLVLIATKQVSREIAELTD</sequence>
<dbReference type="InterPro" id="IPR020583">
    <property type="entry name" value="Inositol_monoP_metal-BS"/>
</dbReference>
<dbReference type="GO" id="GO:0007165">
    <property type="term" value="P:signal transduction"/>
    <property type="evidence" value="ECO:0007669"/>
    <property type="project" value="TreeGrafter"/>
</dbReference>
<dbReference type="Gene3D" id="3.40.190.80">
    <property type="match status" value="1"/>
</dbReference>
<feature type="binding site" evidence="4">
    <location>
        <position position="88"/>
    </location>
    <ligand>
        <name>Mg(2+)</name>
        <dbReference type="ChEBI" id="CHEBI:18420"/>
        <label>1</label>
        <note>catalytic</note>
    </ligand>
</feature>
<dbReference type="EMBL" id="ACLL01000039">
    <property type="protein sequence ID" value="EEW53432.1"/>
    <property type="molecule type" value="Genomic_DNA"/>
</dbReference>
<dbReference type="STRING" id="525309.HMPREF0494_1367"/>
<dbReference type="PANTHER" id="PTHR20854">
    <property type="entry name" value="INOSITOL MONOPHOSPHATASE"/>
    <property type="match status" value="1"/>
</dbReference>
<keyword evidence="2 5" id="KW-0378">Hydrolase</keyword>
<feature type="binding site" evidence="4">
    <location>
        <position position="67"/>
    </location>
    <ligand>
        <name>Mg(2+)</name>
        <dbReference type="ChEBI" id="CHEBI:18420"/>
        <label>1</label>
        <note>catalytic</note>
    </ligand>
</feature>
<dbReference type="Pfam" id="PF00459">
    <property type="entry name" value="Inositol_P"/>
    <property type="match status" value="1"/>
</dbReference>
<dbReference type="Gene3D" id="3.30.540.10">
    <property type="entry name" value="Fructose-1,6-Bisphosphatase, subunit A, domain 1"/>
    <property type="match status" value="1"/>
</dbReference>
<dbReference type="OrthoDB" id="9772456at2"/>
<evidence type="ECO:0000256" key="2">
    <source>
        <dbReference type="ARBA" id="ARBA00022801"/>
    </source>
</evidence>
<dbReference type="AlphaFoldDB" id="C8P7S3"/>
<reference evidence="5 7" key="1">
    <citation type="submission" date="2009-09" db="EMBL/GenBank/DDBJ databases">
        <authorList>
            <person name="Qin X."/>
            <person name="Bachman B."/>
            <person name="Battles P."/>
            <person name="Bell A."/>
            <person name="Bess C."/>
            <person name="Bickham C."/>
            <person name="Chaboub L."/>
            <person name="Chen D."/>
            <person name="Coyle M."/>
            <person name="Deiros D.R."/>
            <person name="Dinh H."/>
            <person name="Forbes L."/>
            <person name="Fowler G."/>
            <person name="Francisco L."/>
            <person name="Fu Q."/>
            <person name="Gubbala S."/>
            <person name="Hale W."/>
            <person name="Han Y."/>
            <person name="Hemphill L."/>
            <person name="Highlander S.K."/>
            <person name="Hirani K."/>
            <person name="Hogues M."/>
            <person name="Jackson L."/>
            <person name="Jakkamsetti A."/>
            <person name="Javaid M."/>
            <person name="Jiang H."/>
            <person name="Korchina V."/>
            <person name="Kovar C."/>
            <person name="Lara F."/>
            <person name="Lee S."/>
            <person name="Mata R."/>
            <person name="Mathew T."/>
            <person name="Moen C."/>
            <person name="Morales K."/>
            <person name="Munidasa M."/>
            <person name="Nazareth L."/>
            <person name="Ngo R."/>
            <person name="Nguyen L."/>
            <person name="Okwuonu G."/>
            <person name="Ongeri F."/>
            <person name="Patil S."/>
            <person name="Petrosino J."/>
            <person name="Pham C."/>
            <person name="Pham P."/>
            <person name="Pu L.-L."/>
            <person name="Puazo M."/>
            <person name="Raj R."/>
            <person name="Reid J."/>
            <person name="Rouhana J."/>
            <person name="Saada N."/>
            <person name="Shang Y."/>
            <person name="Simmons D."/>
            <person name="Thornton R."/>
            <person name="Warren J."/>
            <person name="Weissenberger G."/>
            <person name="Zhang J."/>
            <person name="Zhang L."/>
            <person name="Zhou C."/>
            <person name="Zhu D."/>
            <person name="Muzny D."/>
            <person name="Worley K."/>
            <person name="Gibbs R."/>
        </authorList>
    </citation>
    <scope>NUCLEOTIDE SEQUENCE [LARGE SCALE GENOMIC DNA]</scope>
    <source>
        <strain evidence="5 7">DSM 16041</strain>
    </source>
</reference>
<dbReference type="Proteomes" id="UP000051883">
    <property type="component" value="Unassembled WGS sequence"/>
</dbReference>
<gene>
    <name evidence="5" type="primary">suhB</name>
    <name evidence="6" type="ORF">FC31_GL001171</name>
    <name evidence="5" type="ORF">HMPREF0494_1367</name>
</gene>
<feature type="binding site" evidence="4">
    <location>
        <position position="208"/>
    </location>
    <ligand>
        <name>Mg(2+)</name>
        <dbReference type="ChEBI" id="CHEBI:18420"/>
        <label>1</label>
        <note>catalytic</note>
    </ligand>
</feature>
<dbReference type="Proteomes" id="UP000003675">
    <property type="component" value="Unassembled WGS sequence"/>
</dbReference>
<comment type="caution">
    <text evidence="5">The sequence shown here is derived from an EMBL/GenBank/DDBJ whole genome shotgun (WGS) entry which is preliminary data.</text>
</comment>